<dbReference type="AlphaFoldDB" id="A0A9D1JPA0"/>
<reference evidence="1" key="1">
    <citation type="submission" date="2020-10" db="EMBL/GenBank/DDBJ databases">
        <authorList>
            <person name="Gilroy R."/>
        </authorList>
    </citation>
    <scope>NUCLEOTIDE SEQUENCE</scope>
    <source>
        <strain evidence="1">6276</strain>
    </source>
</reference>
<reference evidence="1" key="2">
    <citation type="journal article" date="2021" name="PeerJ">
        <title>Extensive microbial diversity within the chicken gut microbiome revealed by metagenomics and culture.</title>
        <authorList>
            <person name="Gilroy R."/>
            <person name="Ravi A."/>
            <person name="Getino M."/>
            <person name="Pursley I."/>
            <person name="Horton D.L."/>
            <person name="Alikhan N.F."/>
            <person name="Baker D."/>
            <person name="Gharbi K."/>
            <person name="Hall N."/>
            <person name="Watson M."/>
            <person name="Adriaenssens E.M."/>
            <person name="Foster-Nyarko E."/>
            <person name="Jarju S."/>
            <person name="Secka A."/>
            <person name="Antonio M."/>
            <person name="Oren A."/>
            <person name="Chaudhuri R.R."/>
            <person name="La Ragione R."/>
            <person name="Hildebrand F."/>
            <person name="Pallen M.J."/>
        </authorList>
    </citation>
    <scope>NUCLEOTIDE SEQUENCE</scope>
    <source>
        <strain evidence="1">6276</strain>
    </source>
</reference>
<sequence length="656" mass="76647">MIFAISTLNFPKNHPLKIQEKSPRLVSTKVNDTYSPSFCAEKKVYDFENEMRNLEGIRCARCNQRMLSRRKYLMLLEKMSQVQNGHELEKLLTENKQYLSESNALILKDLKNINTKHPDADIKKVISKIHYHAPVFYAETCQNNINLIQLVTEKLFMGEDNRSVYLKTIEKLKKHKDFTPYNINEFSSIMNTTLRETDYPRKQKLYDKVMLHQTKAFKYYKNITGQSLLSQEPEKALISLGKALFKTSVSEISNISNREPDSEINKILICSDCAYKTANSSRYFKASDNSEALKNKFTQYLQDINKAAGNNELHADKTYIKNLVKFVRKTSNNNIVLNANDWSFLEYKKNFNDFPFENIEGIPCPKCGAIMLTHQQREKLFQKIQESSSIKELSDILKENQQNLPPITKKLAEKFRDNFIRDPYITDTLMKKKMSNFVNKLATHELRMYIKNLQKKSKDSSINETDRIKLEKIITNLQEYDKRKKLFFNSTQLKNLVIQPPVADEGDCLQLRDKAEEFLMKIELLQGPVYHSKEMSESENYSWTKVFTERIFRKAVFTQDHLIARNSGGPDTNDNKIGLHRECNQLKGKKSLTTWVKDSPEIEDYLADYLRTINVKRQEQNIKDCDTYASDISEKIYYLCGGREKLRKEFGKKDNP</sequence>
<organism evidence="1 2">
    <name type="scientific">Candidatus Scatousia excrementigallinarum</name>
    <dbReference type="NCBI Taxonomy" id="2840935"/>
    <lineage>
        <taxon>Bacteria</taxon>
        <taxon>Candidatus Scatousia</taxon>
    </lineage>
</organism>
<proteinExistence type="predicted"/>
<evidence type="ECO:0000313" key="2">
    <source>
        <dbReference type="Proteomes" id="UP000823928"/>
    </source>
</evidence>
<protein>
    <recommendedName>
        <fullName evidence="3">HNH domain-containing protein</fullName>
    </recommendedName>
</protein>
<dbReference type="EMBL" id="DVIU01000207">
    <property type="protein sequence ID" value="HIS37040.1"/>
    <property type="molecule type" value="Genomic_DNA"/>
</dbReference>
<dbReference type="Proteomes" id="UP000823928">
    <property type="component" value="Unassembled WGS sequence"/>
</dbReference>
<gene>
    <name evidence="1" type="ORF">IAC10_10510</name>
</gene>
<dbReference type="Gene3D" id="1.10.30.50">
    <property type="match status" value="1"/>
</dbReference>
<accession>A0A9D1JPA0</accession>
<comment type="caution">
    <text evidence="1">The sequence shown here is derived from an EMBL/GenBank/DDBJ whole genome shotgun (WGS) entry which is preliminary data.</text>
</comment>
<evidence type="ECO:0008006" key="3">
    <source>
        <dbReference type="Google" id="ProtNLM"/>
    </source>
</evidence>
<evidence type="ECO:0000313" key="1">
    <source>
        <dbReference type="EMBL" id="HIS37040.1"/>
    </source>
</evidence>
<name>A0A9D1JPA0_9BACT</name>